<evidence type="ECO:0000256" key="1">
    <source>
        <dbReference type="SAM" id="MobiDB-lite"/>
    </source>
</evidence>
<keyword evidence="3" id="KW-1185">Reference proteome</keyword>
<accession>A0A2Z6PFJ7</accession>
<evidence type="ECO:0000313" key="2">
    <source>
        <dbReference type="EMBL" id="GAU43909.1"/>
    </source>
</evidence>
<sequence length="86" mass="9201">MDQADTSIGSEPGEVNSQKLDGDNNLRASSSSKIDGANSQNSEKTMIQQNMFAVLVDNIDEELGNSNQQISHRTSTIADSTQSKGL</sequence>
<dbReference type="AlphaFoldDB" id="A0A2Z6PFJ7"/>
<name>A0A2Z6PFJ7_TRISU</name>
<feature type="compositionally biased region" description="Polar residues" evidence="1">
    <location>
        <begin position="1"/>
        <end position="19"/>
    </location>
</feature>
<feature type="region of interest" description="Disordered" evidence="1">
    <location>
        <begin position="65"/>
        <end position="86"/>
    </location>
</feature>
<proteinExistence type="predicted"/>
<evidence type="ECO:0000313" key="3">
    <source>
        <dbReference type="Proteomes" id="UP000242715"/>
    </source>
</evidence>
<gene>
    <name evidence="2" type="ORF">TSUD_88820</name>
</gene>
<feature type="region of interest" description="Disordered" evidence="1">
    <location>
        <begin position="1"/>
        <end position="45"/>
    </location>
</feature>
<reference evidence="3" key="1">
    <citation type="journal article" date="2017" name="Front. Plant Sci.">
        <title>Climate Clever Clovers: New Paradigm to Reduce the Environmental Footprint of Ruminants by Breeding Low Methanogenic Forages Utilizing Haplotype Variation.</title>
        <authorList>
            <person name="Kaur P."/>
            <person name="Appels R."/>
            <person name="Bayer P.E."/>
            <person name="Keeble-Gagnere G."/>
            <person name="Wang J."/>
            <person name="Hirakawa H."/>
            <person name="Shirasawa K."/>
            <person name="Vercoe P."/>
            <person name="Stefanova K."/>
            <person name="Durmic Z."/>
            <person name="Nichols P."/>
            <person name="Revell C."/>
            <person name="Isobe S.N."/>
            <person name="Edwards D."/>
            <person name="Erskine W."/>
        </authorList>
    </citation>
    <scope>NUCLEOTIDE SEQUENCE [LARGE SCALE GENOMIC DNA]</scope>
    <source>
        <strain evidence="3">cv. Daliak</strain>
    </source>
</reference>
<protein>
    <submittedName>
        <fullName evidence="2">Uncharacterized protein</fullName>
    </submittedName>
</protein>
<dbReference type="EMBL" id="DF974001">
    <property type="protein sequence ID" value="GAU43909.1"/>
    <property type="molecule type" value="Genomic_DNA"/>
</dbReference>
<feature type="compositionally biased region" description="Polar residues" evidence="1">
    <location>
        <begin position="26"/>
        <end position="45"/>
    </location>
</feature>
<dbReference type="Proteomes" id="UP000242715">
    <property type="component" value="Unassembled WGS sequence"/>
</dbReference>
<organism evidence="2 3">
    <name type="scientific">Trifolium subterraneum</name>
    <name type="common">Subterranean clover</name>
    <dbReference type="NCBI Taxonomy" id="3900"/>
    <lineage>
        <taxon>Eukaryota</taxon>
        <taxon>Viridiplantae</taxon>
        <taxon>Streptophyta</taxon>
        <taxon>Embryophyta</taxon>
        <taxon>Tracheophyta</taxon>
        <taxon>Spermatophyta</taxon>
        <taxon>Magnoliopsida</taxon>
        <taxon>eudicotyledons</taxon>
        <taxon>Gunneridae</taxon>
        <taxon>Pentapetalae</taxon>
        <taxon>rosids</taxon>
        <taxon>fabids</taxon>
        <taxon>Fabales</taxon>
        <taxon>Fabaceae</taxon>
        <taxon>Papilionoideae</taxon>
        <taxon>50 kb inversion clade</taxon>
        <taxon>NPAAA clade</taxon>
        <taxon>Hologalegina</taxon>
        <taxon>IRL clade</taxon>
        <taxon>Trifolieae</taxon>
        <taxon>Trifolium</taxon>
    </lineage>
</organism>